<dbReference type="PANTHER" id="PTHR42872:SF3">
    <property type="entry name" value="PROTEIN-GLUTAMATE METHYLESTERASE_PROTEIN-GLUTAMINE GLUTAMINASE 1"/>
    <property type="match status" value="1"/>
</dbReference>
<evidence type="ECO:0000256" key="3">
    <source>
        <dbReference type="ARBA" id="ARBA00048267"/>
    </source>
</evidence>
<feature type="active site" evidence="4">
    <location>
        <position position="50"/>
    </location>
</feature>
<dbReference type="GO" id="GO:0005737">
    <property type="term" value="C:cytoplasm"/>
    <property type="evidence" value="ECO:0007669"/>
    <property type="project" value="InterPro"/>
</dbReference>
<keyword evidence="1 4" id="KW-0378">Hydrolase</keyword>
<dbReference type="InterPro" id="IPR000673">
    <property type="entry name" value="Sig_transdc_resp-reg_Me-estase"/>
</dbReference>
<comment type="caution">
    <text evidence="7">The sequence shown here is derived from an EMBL/GenBank/DDBJ whole genome shotgun (WGS) entry which is preliminary data.</text>
</comment>
<protein>
    <recommendedName>
        <fullName evidence="2">protein-glutamate methylesterase</fullName>
        <ecNumber evidence="2">3.1.1.61</ecNumber>
    </recommendedName>
</protein>
<name>A0A951PT09_9CYAN</name>
<reference evidence="7" key="1">
    <citation type="submission" date="2021-05" db="EMBL/GenBank/DDBJ databases">
        <authorList>
            <person name="Pietrasiak N."/>
            <person name="Ward R."/>
            <person name="Stajich J.E."/>
            <person name="Kurbessoian T."/>
        </authorList>
    </citation>
    <scope>NUCLEOTIDE SEQUENCE</scope>
    <source>
        <strain evidence="7">CPER-KK1</strain>
    </source>
</reference>
<gene>
    <name evidence="7" type="ORF">KME25_31050</name>
</gene>
<keyword evidence="4" id="KW-0145">Chemotaxis</keyword>
<evidence type="ECO:0000313" key="7">
    <source>
        <dbReference type="EMBL" id="MBW4548809.1"/>
    </source>
</evidence>
<organism evidence="7 8">
    <name type="scientific">Symplocastrum torsivum CPER-KK1</name>
    <dbReference type="NCBI Taxonomy" id="450513"/>
    <lineage>
        <taxon>Bacteria</taxon>
        <taxon>Bacillati</taxon>
        <taxon>Cyanobacteriota</taxon>
        <taxon>Cyanophyceae</taxon>
        <taxon>Oscillatoriophycideae</taxon>
        <taxon>Oscillatoriales</taxon>
        <taxon>Microcoleaceae</taxon>
        <taxon>Symplocastrum</taxon>
    </lineage>
</organism>
<evidence type="ECO:0000313" key="8">
    <source>
        <dbReference type="Proteomes" id="UP000753908"/>
    </source>
</evidence>
<dbReference type="CDD" id="cd16433">
    <property type="entry name" value="CheB"/>
    <property type="match status" value="1"/>
</dbReference>
<evidence type="ECO:0000256" key="5">
    <source>
        <dbReference type="SAM" id="Phobius"/>
    </source>
</evidence>
<evidence type="ECO:0000256" key="4">
    <source>
        <dbReference type="PROSITE-ProRule" id="PRU00050"/>
    </source>
</evidence>
<dbReference type="EMBL" id="JAHHIF010000072">
    <property type="protein sequence ID" value="MBW4548809.1"/>
    <property type="molecule type" value="Genomic_DNA"/>
</dbReference>
<dbReference type="PROSITE" id="PS50122">
    <property type="entry name" value="CHEB"/>
    <property type="match status" value="1"/>
</dbReference>
<feature type="transmembrane region" description="Helical" evidence="5">
    <location>
        <begin position="15"/>
        <end position="37"/>
    </location>
</feature>
<feature type="active site" evidence="4">
    <location>
        <position position="142"/>
    </location>
</feature>
<accession>A0A951PT09</accession>
<comment type="catalytic activity">
    <reaction evidence="3">
        <text>[protein]-L-glutamate 5-O-methyl ester + H2O = L-glutamyl-[protein] + methanol + H(+)</text>
        <dbReference type="Rhea" id="RHEA:23236"/>
        <dbReference type="Rhea" id="RHEA-COMP:10208"/>
        <dbReference type="Rhea" id="RHEA-COMP:10311"/>
        <dbReference type="ChEBI" id="CHEBI:15377"/>
        <dbReference type="ChEBI" id="CHEBI:15378"/>
        <dbReference type="ChEBI" id="CHEBI:17790"/>
        <dbReference type="ChEBI" id="CHEBI:29973"/>
        <dbReference type="ChEBI" id="CHEBI:82795"/>
        <dbReference type="EC" id="3.1.1.61"/>
    </reaction>
</comment>
<evidence type="ECO:0000256" key="1">
    <source>
        <dbReference type="ARBA" id="ARBA00022801"/>
    </source>
</evidence>
<dbReference type="EC" id="3.1.1.61" evidence="2"/>
<dbReference type="GO" id="GO:0006935">
    <property type="term" value="P:chemotaxis"/>
    <property type="evidence" value="ECO:0007669"/>
    <property type="project" value="UniProtKB-UniRule"/>
</dbReference>
<dbReference type="GO" id="GO:0000156">
    <property type="term" value="F:phosphorelay response regulator activity"/>
    <property type="evidence" value="ECO:0007669"/>
    <property type="project" value="InterPro"/>
</dbReference>
<dbReference type="PANTHER" id="PTHR42872">
    <property type="entry name" value="PROTEIN-GLUTAMATE METHYLESTERASE/PROTEIN-GLUTAMINE GLUTAMINASE"/>
    <property type="match status" value="1"/>
</dbReference>
<dbReference type="GO" id="GO:0008984">
    <property type="term" value="F:protein-glutamate methylesterase activity"/>
    <property type="evidence" value="ECO:0007669"/>
    <property type="project" value="UniProtKB-EC"/>
</dbReference>
<dbReference type="Proteomes" id="UP000753908">
    <property type="component" value="Unassembled WGS sequence"/>
</dbReference>
<evidence type="ECO:0000256" key="2">
    <source>
        <dbReference type="ARBA" id="ARBA00039140"/>
    </source>
</evidence>
<feature type="active site" evidence="4">
    <location>
        <position position="23"/>
    </location>
</feature>
<evidence type="ECO:0000259" key="6">
    <source>
        <dbReference type="PROSITE" id="PS50122"/>
    </source>
</evidence>
<keyword evidence="5" id="KW-1133">Transmembrane helix</keyword>
<dbReference type="AlphaFoldDB" id="A0A951PT09"/>
<dbReference type="Gene3D" id="3.40.50.180">
    <property type="entry name" value="Methylesterase CheB, C-terminal domain"/>
    <property type="match status" value="1"/>
</dbReference>
<keyword evidence="5" id="KW-0472">Membrane</keyword>
<reference evidence="7" key="2">
    <citation type="journal article" date="2022" name="Microbiol. Resour. Announc.">
        <title>Metagenome Sequencing to Explore Phylogenomics of Terrestrial Cyanobacteria.</title>
        <authorList>
            <person name="Ward R.D."/>
            <person name="Stajich J.E."/>
            <person name="Johansen J.R."/>
            <person name="Huntemann M."/>
            <person name="Clum A."/>
            <person name="Foster B."/>
            <person name="Foster B."/>
            <person name="Roux S."/>
            <person name="Palaniappan K."/>
            <person name="Varghese N."/>
            <person name="Mukherjee S."/>
            <person name="Reddy T.B.K."/>
            <person name="Daum C."/>
            <person name="Copeland A."/>
            <person name="Chen I.A."/>
            <person name="Ivanova N.N."/>
            <person name="Kyrpides N.C."/>
            <person name="Shapiro N."/>
            <person name="Eloe-Fadrosh E.A."/>
            <person name="Pietrasiak N."/>
        </authorList>
    </citation>
    <scope>NUCLEOTIDE SEQUENCE</scope>
    <source>
        <strain evidence="7">CPER-KK1</strain>
    </source>
</reference>
<dbReference type="SUPFAM" id="SSF52738">
    <property type="entry name" value="Methylesterase CheB, C-terminal domain"/>
    <property type="match status" value="1"/>
</dbReference>
<dbReference type="Pfam" id="PF01339">
    <property type="entry name" value="CheB_methylest"/>
    <property type="match status" value="1"/>
</dbReference>
<proteinExistence type="predicted"/>
<dbReference type="InterPro" id="IPR035909">
    <property type="entry name" value="CheB_C"/>
</dbReference>
<feature type="domain" description="CheB-type methylesterase" evidence="6">
    <location>
        <begin position="14"/>
        <end position="190"/>
    </location>
</feature>
<keyword evidence="5" id="KW-0812">Transmembrane</keyword>
<sequence>MRTHSQRTSLGNSPYALVVVGTSLGGLHALEIFLAGFPKSFSVPVAIVQHRHRDSDDSLSLFLQRHCALVVVEPEDKEKIVPGRVYLAPADYHLLVEANHLTLSTEAPVSYARPAIDVLFESAADAYVERVIGVILTGASHDGAKGLAKIKANGGLAVVQEPTTAESMTMPKAAIATVAVDWILPLNEIAPFLVNLCHPALR</sequence>